<name>A0ACC1TVN8_9AGAR</name>
<evidence type="ECO:0000313" key="2">
    <source>
        <dbReference type="Proteomes" id="UP001163835"/>
    </source>
</evidence>
<gene>
    <name evidence="1" type="ORF">F5876DRAFT_67129</name>
</gene>
<dbReference type="Proteomes" id="UP001163835">
    <property type="component" value="Unassembled WGS sequence"/>
</dbReference>
<comment type="caution">
    <text evidence="1">The sequence shown here is derived from an EMBL/GenBank/DDBJ whole genome shotgun (WGS) entry which is preliminary data.</text>
</comment>
<protein>
    <submittedName>
        <fullName evidence="1">Uncharacterized protein</fullName>
    </submittedName>
</protein>
<proteinExistence type="predicted"/>
<dbReference type="EMBL" id="MU795209">
    <property type="protein sequence ID" value="KAJ3808636.1"/>
    <property type="molecule type" value="Genomic_DNA"/>
</dbReference>
<accession>A0ACC1TVN8</accession>
<sequence length="734" mass="80080">MAVNNTVATKIPPYPSPSARKALSPTQIANLNRTIFACIGDVLSLPSTKRNTSAAHNFVSTYARDAAVQTLEVLIWGNGAVSSKVEYAIRSRVLQLAEKLDKLDVQTLLDLVIVYAKTNLNRLRAVLELNSHSLATSELVSPFVLLLLQFDNSPGLYALRKASHCISSLLHVAPFATLRAFACSKEFVLALATIYHTGMNTVAQSYGGLNLTISGGPDADDWEKIWLETKVSFMDSFHACMVCLLNGLASASGPNLAAEADATFDIVLALLESNSSAEQPQTPFLNQSILADYQQSYDLMRTLSSSLQRAVERDARLELLEASLRELETQSGPAEVGVKNPGALRLLLRSSGVPPGIDNRGIGSGWNKGNGKGREKKNGVSISTAAASVAATSQSISKNDIDVKISQVLDIFPDQKPLYIRDLLLHPSYPFASNSDGAERVIEALLEGTAPSWDEVRNASKAVAADQKLDPIPPVTERRNIFDAEEVDVSKFRVGKKSEDVRLLFRDRETVEQMKADILRRVEEFSSSEDEDEDEGKYIDADDDPLAPTVANKIKIVGDGEDSDSSDSEGGHNDDTDQPAKLSPETILELAYIENAKLFDRDSATRGSQARKDLKEKTGWEDEQIEGWRIMLDRDPRKKERILKKHEWSGNKPLYPIEQPEASSSGEGRGRGGGRGRGDNPVARVRGRGRGGRGRGGGGTDNAYERAWKEKNKNRARKSGHDKKMARSGAGPPT</sequence>
<reference evidence="1" key="1">
    <citation type="submission" date="2022-09" db="EMBL/GenBank/DDBJ databases">
        <title>A Global Phylogenomic Analysis of the Shiitake Genus Lentinula.</title>
        <authorList>
            <consortium name="DOE Joint Genome Institute"/>
            <person name="Sierra-Patev S."/>
            <person name="Min B."/>
            <person name="Naranjo-Ortiz M."/>
            <person name="Looney B."/>
            <person name="Konkel Z."/>
            <person name="Slot J.C."/>
            <person name="Sakamoto Y."/>
            <person name="Steenwyk J.L."/>
            <person name="Rokas A."/>
            <person name="Carro J."/>
            <person name="Camarero S."/>
            <person name="Ferreira P."/>
            <person name="Molpeceres G."/>
            <person name="Ruiz-Duenas F.J."/>
            <person name="Serrano A."/>
            <person name="Henrissat B."/>
            <person name="Drula E."/>
            <person name="Hughes K.W."/>
            <person name="Mata J.L."/>
            <person name="Ishikawa N.K."/>
            <person name="Vargas-Isla R."/>
            <person name="Ushijima S."/>
            <person name="Smith C.A."/>
            <person name="Ahrendt S."/>
            <person name="Andreopoulos W."/>
            <person name="He G."/>
            <person name="Labutti K."/>
            <person name="Lipzen A."/>
            <person name="Ng V."/>
            <person name="Riley R."/>
            <person name="Sandor L."/>
            <person name="Barry K."/>
            <person name="Martinez A.T."/>
            <person name="Xiao Y."/>
            <person name="Gibbons J.G."/>
            <person name="Terashima K."/>
            <person name="Grigoriev I.V."/>
            <person name="Hibbett D.S."/>
        </authorList>
    </citation>
    <scope>NUCLEOTIDE SEQUENCE</scope>
    <source>
        <strain evidence="1">TMI1499</strain>
    </source>
</reference>
<keyword evidence="2" id="KW-1185">Reference proteome</keyword>
<evidence type="ECO:0000313" key="1">
    <source>
        <dbReference type="EMBL" id="KAJ3808636.1"/>
    </source>
</evidence>
<organism evidence="1 2">
    <name type="scientific">Lentinula aff. lateritia</name>
    <dbReference type="NCBI Taxonomy" id="2804960"/>
    <lineage>
        <taxon>Eukaryota</taxon>
        <taxon>Fungi</taxon>
        <taxon>Dikarya</taxon>
        <taxon>Basidiomycota</taxon>
        <taxon>Agaricomycotina</taxon>
        <taxon>Agaricomycetes</taxon>
        <taxon>Agaricomycetidae</taxon>
        <taxon>Agaricales</taxon>
        <taxon>Marasmiineae</taxon>
        <taxon>Omphalotaceae</taxon>
        <taxon>Lentinula</taxon>
    </lineage>
</organism>